<evidence type="ECO:0000313" key="2">
    <source>
        <dbReference type="Proteomes" id="UP000233556"/>
    </source>
</evidence>
<proteinExistence type="predicted"/>
<dbReference type="PANTHER" id="PTHR33332">
    <property type="entry name" value="REVERSE TRANSCRIPTASE DOMAIN-CONTAINING PROTEIN"/>
    <property type="match status" value="1"/>
</dbReference>
<organism evidence="1 2">
    <name type="scientific">Limosa lapponica baueri</name>
    <dbReference type="NCBI Taxonomy" id="1758121"/>
    <lineage>
        <taxon>Eukaryota</taxon>
        <taxon>Metazoa</taxon>
        <taxon>Chordata</taxon>
        <taxon>Craniata</taxon>
        <taxon>Vertebrata</taxon>
        <taxon>Euteleostomi</taxon>
        <taxon>Archelosauria</taxon>
        <taxon>Archosauria</taxon>
        <taxon>Dinosauria</taxon>
        <taxon>Saurischia</taxon>
        <taxon>Theropoda</taxon>
        <taxon>Coelurosauria</taxon>
        <taxon>Aves</taxon>
        <taxon>Neognathae</taxon>
        <taxon>Neoaves</taxon>
        <taxon>Charadriiformes</taxon>
        <taxon>Scolopacidae</taxon>
        <taxon>Limosa</taxon>
    </lineage>
</organism>
<evidence type="ECO:0008006" key="3">
    <source>
        <dbReference type="Google" id="ProtNLM"/>
    </source>
</evidence>
<protein>
    <recommendedName>
        <fullName evidence="3">Rna-directed dna polymerase from mobile element jockey-like</fullName>
    </recommendedName>
</protein>
<keyword evidence="2" id="KW-1185">Reference proteome</keyword>
<dbReference type="OrthoDB" id="73680at2759"/>
<evidence type="ECO:0000313" key="1">
    <source>
        <dbReference type="EMBL" id="PKU34836.1"/>
    </source>
</evidence>
<dbReference type="Proteomes" id="UP000233556">
    <property type="component" value="Unassembled WGS sequence"/>
</dbReference>
<sequence length="121" mass="13905">MRFNKTKCKVLHQDWGNLQYQYRLGDEGIESSPEEEDLGALVDENLDMSWQCMLTVQKTNRILGCIKGSVASSYAIYSNQSPTTKEENTHPLVWEMPLKTISSSLLKTEFRIETRLKQSSE</sequence>
<dbReference type="EMBL" id="KZ508764">
    <property type="protein sequence ID" value="PKU34836.1"/>
    <property type="molecule type" value="Genomic_DNA"/>
</dbReference>
<gene>
    <name evidence="1" type="ORF">llap_14860</name>
</gene>
<dbReference type="AlphaFoldDB" id="A0A2I0TM04"/>
<name>A0A2I0TM04_LIMLA</name>
<reference evidence="2" key="1">
    <citation type="submission" date="2017-11" db="EMBL/GenBank/DDBJ databases">
        <authorList>
            <person name="Lima N.C."/>
            <person name="Parody-Merino A.M."/>
            <person name="Battley P.F."/>
            <person name="Fidler A.E."/>
            <person name="Prosdocimi F."/>
        </authorList>
    </citation>
    <scope>NUCLEOTIDE SEQUENCE [LARGE SCALE GENOMIC DNA]</scope>
</reference>
<reference evidence="2" key="2">
    <citation type="submission" date="2017-12" db="EMBL/GenBank/DDBJ databases">
        <title>Genome sequence of the Bar-tailed Godwit (Limosa lapponica baueri).</title>
        <authorList>
            <person name="Lima N.C.B."/>
            <person name="Parody-Merino A.M."/>
            <person name="Battley P.F."/>
            <person name="Fidler A.E."/>
            <person name="Prosdocimi F."/>
        </authorList>
    </citation>
    <scope>NUCLEOTIDE SEQUENCE [LARGE SCALE GENOMIC DNA]</scope>
</reference>
<accession>A0A2I0TM04</accession>